<feature type="compositionally biased region" description="Basic and acidic residues" evidence="1">
    <location>
        <begin position="253"/>
        <end position="262"/>
    </location>
</feature>
<dbReference type="Pfam" id="PF06221">
    <property type="entry name" value="zf-C2HC5"/>
    <property type="match status" value="1"/>
</dbReference>
<dbReference type="AlphaFoldDB" id="A0A9N9AWF8"/>
<dbReference type="PANTHER" id="PTHR12963">
    <property type="entry name" value="THYROID RECEPTOR INTERACTING PROTEIN RELATED"/>
    <property type="match status" value="1"/>
</dbReference>
<dbReference type="GO" id="GO:0005634">
    <property type="term" value="C:nucleus"/>
    <property type="evidence" value="ECO:0007669"/>
    <property type="project" value="InterPro"/>
</dbReference>
<keyword evidence="4" id="KW-1185">Reference proteome</keyword>
<reference evidence="3" key="1">
    <citation type="submission" date="2021-06" db="EMBL/GenBank/DDBJ databases">
        <authorList>
            <person name="Kallberg Y."/>
            <person name="Tangrot J."/>
            <person name="Rosling A."/>
        </authorList>
    </citation>
    <scope>NUCLEOTIDE SEQUENCE</scope>
    <source>
        <strain evidence="3">BR232B</strain>
    </source>
</reference>
<dbReference type="InterPro" id="IPR009349">
    <property type="entry name" value="TRIP4/RQT4_C2HC5_Znf"/>
</dbReference>
<feature type="domain" description="TRIP4/RQT4 C2HC5-type zinc finger" evidence="2">
    <location>
        <begin position="24"/>
        <end position="73"/>
    </location>
</feature>
<dbReference type="GO" id="GO:0045893">
    <property type="term" value="P:positive regulation of DNA-templated transcription"/>
    <property type="evidence" value="ECO:0007669"/>
    <property type="project" value="TreeGrafter"/>
</dbReference>
<dbReference type="EMBL" id="CAJVPI010000504">
    <property type="protein sequence ID" value="CAG8543282.1"/>
    <property type="molecule type" value="Genomic_DNA"/>
</dbReference>
<feature type="non-terminal residue" evidence="3">
    <location>
        <position position="1"/>
    </location>
</feature>
<accession>A0A9N9AWF8</accession>
<organism evidence="3 4">
    <name type="scientific">Paraglomus brasilianum</name>
    <dbReference type="NCBI Taxonomy" id="144538"/>
    <lineage>
        <taxon>Eukaryota</taxon>
        <taxon>Fungi</taxon>
        <taxon>Fungi incertae sedis</taxon>
        <taxon>Mucoromycota</taxon>
        <taxon>Glomeromycotina</taxon>
        <taxon>Glomeromycetes</taxon>
        <taxon>Paraglomerales</taxon>
        <taxon>Paraglomeraceae</taxon>
        <taxon>Paraglomus</taxon>
    </lineage>
</organism>
<dbReference type="PANTHER" id="PTHR12963:SF4">
    <property type="entry name" value="ACTIVATING SIGNAL COINTEGRATOR 1"/>
    <property type="match status" value="1"/>
</dbReference>
<gene>
    <name evidence="3" type="ORF">PBRASI_LOCUS4701</name>
</gene>
<proteinExistence type="predicted"/>
<evidence type="ECO:0000313" key="4">
    <source>
        <dbReference type="Proteomes" id="UP000789739"/>
    </source>
</evidence>
<name>A0A9N9AWF8_9GLOM</name>
<dbReference type="OrthoDB" id="338816at2759"/>
<dbReference type="Proteomes" id="UP000789739">
    <property type="component" value="Unassembled WGS sequence"/>
</dbReference>
<feature type="region of interest" description="Disordered" evidence="1">
    <location>
        <begin position="73"/>
        <end position="98"/>
    </location>
</feature>
<dbReference type="GO" id="GO:0180022">
    <property type="term" value="C:RQC-trigger complex"/>
    <property type="evidence" value="ECO:0007669"/>
    <property type="project" value="InterPro"/>
</dbReference>
<dbReference type="GO" id="GO:0008270">
    <property type="term" value="F:zinc ion binding"/>
    <property type="evidence" value="ECO:0007669"/>
    <property type="project" value="InterPro"/>
</dbReference>
<feature type="compositionally biased region" description="Basic and acidic residues" evidence="1">
    <location>
        <begin position="231"/>
        <end position="241"/>
    </location>
</feature>
<feature type="region of interest" description="Disordered" evidence="1">
    <location>
        <begin position="229"/>
        <end position="306"/>
    </location>
</feature>
<protein>
    <submittedName>
        <fullName evidence="3">9558_t:CDS:1</fullName>
    </submittedName>
</protein>
<evidence type="ECO:0000313" key="3">
    <source>
        <dbReference type="EMBL" id="CAG8543282.1"/>
    </source>
</evidence>
<sequence>MAKKNKKGTKLGESDNSKQTERVACDCQAIRHPLLTIAPNCLNCGKIICEFEGIGPCTYCGVPVLSREQQLELTRQSKKQKQAKNQQPRKNKTSTGGTVRYAAMVSGNMLQRNDQWVDLGTDKEEEKRLQQIQEERRLAAERHKDKLLEFDRQDSRRTKIIDERSDFVLPGDGINQWLTLKERDELAKKQEANLKKLETPAYRQRAVMTIDAVTRRVTVERIDTSIELEPPDSKATDEPIAKKNGQATVAPVRPRELGDIEGPRFIIQGEKAKESSAGKSKNTNNKPRISRVQDDLNSSFDMAMEM</sequence>
<comment type="caution">
    <text evidence="3">The sequence shown here is derived from an EMBL/GenBank/DDBJ whole genome shotgun (WGS) entry which is preliminary data.</text>
</comment>
<evidence type="ECO:0000256" key="1">
    <source>
        <dbReference type="SAM" id="MobiDB-lite"/>
    </source>
</evidence>
<feature type="non-terminal residue" evidence="3">
    <location>
        <position position="306"/>
    </location>
</feature>
<evidence type="ECO:0000259" key="2">
    <source>
        <dbReference type="Pfam" id="PF06221"/>
    </source>
</evidence>
<dbReference type="GO" id="GO:0072344">
    <property type="term" value="P:rescue of stalled ribosome"/>
    <property type="evidence" value="ECO:0007669"/>
    <property type="project" value="InterPro"/>
</dbReference>
<dbReference type="InterPro" id="IPR039128">
    <property type="entry name" value="TRIP4-like"/>
</dbReference>
<feature type="compositionally biased region" description="Basic residues" evidence="1">
    <location>
        <begin position="76"/>
        <end position="92"/>
    </location>
</feature>